<feature type="region of interest" description="Disordered" evidence="1">
    <location>
        <begin position="460"/>
        <end position="481"/>
    </location>
</feature>
<accession>A0AAW5Q6S3</accession>
<evidence type="ECO:0000259" key="2">
    <source>
        <dbReference type="Pfam" id="PF01979"/>
    </source>
</evidence>
<dbReference type="InterPro" id="IPR011059">
    <property type="entry name" value="Metal-dep_hydrolase_composite"/>
</dbReference>
<dbReference type="Proteomes" id="UP001206890">
    <property type="component" value="Unassembled WGS sequence"/>
</dbReference>
<dbReference type="PANTHER" id="PTHR32027:SF9">
    <property type="entry name" value="BLL3847 PROTEIN"/>
    <property type="match status" value="1"/>
</dbReference>
<evidence type="ECO:0000313" key="4">
    <source>
        <dbReference type="Proteomes" id="UP001206890"/>
    </source>
</evidence>
<dbReference type="InterPro" id="IPR032466">
    <property type="entry name" value="Metal_Hydrolase"/>
</dbReference>
<dbReference type="InterPro" id="IPR052349">
    <property type="entry name" value="Metallo-hydrolase_Enzymes"/>
</dbReference>
<organism evidence="3 4">
    <name type="scientific">Dietzia cinnamea</name>
    <dbReference type="NCBI Taxonomy" id="321318"/>
    <lineage>
        <taxon>Bacteria</taxon>
        <taxon>Bacillati</taxon>
        <taxon>Actinomycetota</taxon>
        <taxon>Actinomycetes</taxon>
        <taxon>Mycobacteriales</taxon>
        <taxon>Dietziaceae</taxon>
        <taxon>Dietzia</taxon>
    </lineage>
</organism>
<reference evidence="3" key="1">
    <citation type="submission" date="2022-04" db="EMBL/GenBank/DDBJ databases">
        <title>Human microbiome associated bacterial genomes.</title>
        <authorList>
            <person name="Sandstrom S."/>
            <person name="Salamzade R."/>
            <person name="Kalan L.R."/>
        </authorList>
    </citation>
    <scope>NUCLEOTIDE SEQUENCE</scope>
    <source>
        <strain evidence="3">P3-SID1762</strain>
    </source>
</reference>
<dbReference type="SUPFAM" id="SSF51556">
    <property type="entry name" value="Metallo-dependent hydrolases"/>
    <property type="match status" value="1"/>
</dbReference>
<dbReference type="Pfam" id="PF01979">
    <property type="entry name" value="Amidohydro_1"/>
    <property type="match status" value="1"/>
</dbReference>
<feature type="compositionally biased region" description="Low complexity" evidence="1">
    <location>
        <begin position="461"/>
        <end position="481"/>
    </location>
</feature>
<dbReference type="InterPro" id="IPR006680">
    <property type="entry name" value="Amidohydro-rel"/>
</dbReference>
<comment type="caution">
    <text evidence="3">The sequence shown here is derived from an EMBL/GenBank/DDBJ whole genome shotgun (WGS) entry which is preliminary data.</text>
</comment>
<dbReference type="GO" id="GO:0016814">
    <property type="term" value="F:hydrolase activity, acting on carbon-nitrogen (but not peptide) bonds, in cyclic amidines"/>
    <property type="evidence" value="ECO:0007669"/>
    <property type="project" value="TreeGrafter"/>
</dbReference>
<evidence type="ECO:0000256" key="1">
    <source>
        <dbReference type="SAM" id="MobiDB-lite"/>
    </source>
</evidence>
<dbReference type="RefSeq" id="WP_259824495.1">
    <property type="nucleotide sequence ID" value="NZ_JALXMA010000011.1"/>
</dbReference>
<feature type="compositionally biased region" description="Low complexity" evidence="1">
    <location>
        <begin position="8"/>
        <end position="25"/>
    </location>
</feature>
<feature type="domain" description="Amidohydrolase-related" evidence="2">
    <location>
        <begin position="117"/>
        <end position="425"/>
    </location>
</feature>
<gene>
    <name evidence="3" type="ORF">M3D93_05880</name>
</gene>
<dbReference type="Gene3D" id="2.30.40.10">
    <property type="entry name" value="Urease, subunit C, domain 1"/>
    <property type="match status" value="1"/>
</dbReference>
<feature type="region of interest" description="Disordered" evidence="1">
    <location>
        <begin position="1"/>
        <end position="25"/>
    </location>
</feature>
<name>A0AAW5Q6S3_9ACTN</name>
<dbReference type="EMBL" id="JALXTC010000019">
    <property type="protein sequence ID" value="MCT2117283.1"/>
    <property type="molecule type" value="Genomic_DNA"/>
</dbReference>
<dbReference type="PANTHER" id="PTHR32027">
    <property type="entry name" value="CYTOSINE DEAMINASE"/>
    <property type="match status" value="1"/>
</dbReference>
<protein>
    <submittedName>
        <fullName evidence="3">Amidohydrolase family protein</fullName>
    </submittedName>
</protein>
<evidence type="ECO:0000313" key="3">
    <source>
        <dbReference type="EMBL" id="MCT2117283.1"/>
    </source>
</evidence>
<dbReference type="Gene3D" id="3.20.20.140">
    <property type="entry name" value="Metal-dependent hydrolases"/>
    <property type="match status" value="1"/>
</dbReference>
<sequence>MDILTLRRGAAGPTAPAPAPDLAQAPAPAQWARARAAAPGTTEHPRQVDRIAGVRLVDGRVVDLDIVGDTVVAVRAPGGAGDVGGCAASLTGAAAAPGPAIIDGRGFLALTAPAEPHAHLDKALSWGSTRPPGCDLGEAIEAWRAHAATVDTHEIHARALIAARRLVANGTTAVRSHVDLHSDGDPLRGVRALVRVRDELAEVLDLQIAVMVREEDSGARVRAAIAAGADLIGGAPHLATDTAAETHRLVDLAEELGTGVDLHVDEFLDGDHAMLGPFTDRVAAWEPGRIRTAGHCCRIGALDAARQAGAAVALSGAGVGVVTLPITNLYLQGRAECTSTPRGLPPIRTLLDGGVTVAAGADNVRDPFNPVGRSDATETAMLLVVAAHLDMDTAWHLVTDGAREVMGLPPAGPEVGRRADLLLVRASGIDDVIADAPADRIVLRAGRVVSARAALVVDPFTPSSAAPTPATTTPATSEETP</sequence>
<proteinExistence type="predicted"/>
<dbReference type="AlphaFoldDB" id="A0AAW5Q6S3"/>